<organism evidence="1 2">
    <name type="scientific">Melastoma candidum</name>
    <dbReference type="NCBI Taxonomy" id="119954"/>
    <lineage>
        <taxon>Eukaryota</taxon>
        <taxon>Viridiplantae</taxon>
        <taxon>Streptophyta</taxon>
        <taxon>Embryophyta</taxon>
        <taxon>Tracheophyta</taxon>
        <taxon>Spermatophyta</taxon>
        <taxon>Magnoliopsida</taxon>
        <taxon>eudicotyledons</taxon>
        <taxon>Gunneridae</taxon>
        <taxon>Pentapetalae</taxon>
        <taxon>rosids</taxon>
        <taxon>malvids</taxon>
        <taxon>Myrtales</taxon>
        <taxon>Melastomataceae</taxon>
        <taxon>Melastomatoideae</taxon>
        <taxon>Melastomateae</taxon>
        <taxon>Melastoma</taxon>
    </lineage>
</organism>
<dbReference type="Proteomes" id="UP001057402">
    <property type="component" value="Chromosome 4"/>
</dbReference>
<name>A0ACB9RBE5_9MYRT</name>
<comment type="caution">
    <text evidence="1">The sequence shown here is derived from an EMBL/GenBank/DDBJ whole genome shotgun (WGS) entry which is preliminary data.</text>
</comment>
<accession>A0ACB9RBE5</accession>
<evidence type="ECO:0000313" key="2">
    <source>
        <dbReference type="Proteomes" id="UP001057402"/>
    </source>
</evidence>
<dbReference type="EMBL" id="CM042883">
    <property type="protein sequence ID" value="KAI4376243.1"/>
    <property type="molecule type" value="Genomic_DNA"/>
</dbReference>
<proteinExistence type="predicted"/>
<evidence type="ECO:0000313" key="1">
    <source>
        <dbReference type="EMBL" id="KAI4376243.1"/>
    </source>
</evidence>
<gene>
    <name evidence="1" type="ORF">MLD38_014028</name>
</gene>
<keyword evidence="2" id="KW-1185">Reference proteome</keyword>
<sequence>MSTVAARRLPLIDMLERIRRLLMVRQVEKNKAATRRVDILTENVRKEIEAMKEVAARWVVKPSITEKFEVSMPLADSDRFLVDLKVWTCTCRSWELHGIPCTHALSCILYMKRRVEDYVDPCFKMDTYRQAYMHVLHPLEGSKFWPHEESDPIRPPPYKKLPGRPRKQKRKKSKEEDPKTSSVQLSRKGIGMTCKLCGNMGHSRRTCKRQPSSQQSSQPVDTQPNPSEQTTEAAEEVPFGYPDYGSGHHWRVKCKLCGKKGHNRRTCSKRQATAGSSQATQTAEFIPDIEQP</sequence>
<protein>
    <submittedName>
        <fullName evidence="1">Uncharacterized protein</fullName>
    </submittedName>
</protein>
<reference evidence="2" key="1">
    <citation type="journal article" date="2023" name="Front. Plant Sci.">
        <title>Chromosomal-level genome assembly of Melastoma candidum provides insights into trichome evolution.</title>
        <authorList>
            <person name="Zhong Y."/>
            <person name="Wu W."/>
            <person name="Sun C."/>
            <person name="Zou P."/>
            <person name="Liu Y."/>
            <person name="Dai S."/>
            <person name="Zhou R."/>
        </authorList>
    </citation>
    <scope>NUCLEOTIDE SEQUENCE [LARGE SCALE GENOMIC DNA]</scope>
</reference>